<gene>
    <name evidence="4" type="ORF">P3F81_09665</name>
</gene>
<name>A0A9Y2AIQ2_9FIRM</name>
<dbReference type="RefSeq" id="WP_147670806.1">
    <property type="nucleotide sequence ID" value="NZ_CP120678.1"/>
</dbReference>
<dbReference type="KEGG" id="sgbi:P3F81_09665"/>
<sequence length="171" mass="19248">MKKALLVIDMLHDFIDPAGALYCGSEGEKIVPVIKNIIEEFLSEGAEIFYICDSHREDDLEFKRFPKHCVTGTIGAEVISSLNFACKDDHMILKQRYSAFYQTNLEEKLVGIDEVVLVGVCTNICVLFTAEELCNRDKRVIIYKDAVASFDKKAHENALAEMKNVLGVIIK</sequence>
<dbReference type="Pfam" id="PF00857">
    <property type="entry name" value="Isochorismatase"/>
    <property type="match status" value="1"/>
</dbReference>
<dbReference type="Proteomes" id="UP001243623">
    <property type="component" value="Chromosome"/>
</dbReference>
<dbReference type="InterPro" id="IPR000868">
    <property type="entry name" value="Isochorismatase-like_dom"/>
</dbReference>
<keyword evidence="5" id="KW-1185">Reference proteome</keyword>
<dbReference type="AlphaFoldDB" id="A0A9Y2AIQ2"/>
<comment type="similarity">
    <text evidence="1">Belongs to the isochorismatase family.</text>
</comment>
<feature type="domain" description="Isochorismatase-like" evidence="3">
    <location>
        <begin position="4"/>
        <end position="170"/>
    </location>
</feature>
<dbReference type="EMBL" id="CP120678">
    <property type="protein sequence ID" value="WIW70155.1"/>
    <property type="molecule type" value="Genomic_DNA"/>
</dbReference>
<dbReference type="PANTHER" id="PTHR43540">
    <property type="entry name" value="PEROXYUREIDOACRYLATE/UREIDOACRYLATE AMIDOHYDROLASE-RELATED"/>
    <property type="match status" value="1"/>
</dbReference>
<dbReference type="GO" id="GO:0016787">
    <property type="term" value="F:hydrolase activity"/>
    <property type="evidence" value="ECO:0007669"/>
    <property type="project" value="UniProtKB-KW"/>
</dbReference>
<evidence type="ECO:0000259" key="3">
    <source>
        <dbReference type="Pfam" id="PF00857"/>
    </source>
</evidence>
<protein>
    <submittedName>
        <fullName evidence="4">Cysteine hydrolase</fullName>
    </submittedName>
</protein>
<dbReference type="Gene3D" id="3.40.50.850">
    <property type="entry name" value="Isochorismatase-like"/>
    <property type="match status" value="1"/>
</dbReference>
<evidence type="ECO:0000313" key="5">
    <source>
        <dbReference type="Proteomes" id="UP001243623"/>
    </source>
</evidence>
<keyword evidence="2 4" id="KW-0378">Hydrolase</keyword>
<evidence type="ECO:0000256" key="2">
    <source>
        <dbReference type="ARBA" id="ARBA00022801"/>
    </source>
</evidence>
<dbReference type="CDD" id="cd00431">
    <property type="entry name" value="cysteine_hydrolases"/>
    <property type="match status" value="1"/>
</dbReference>
<accession>A0A9Y2AIQ2</accession>
<proteinExistence type="inferred from homology"/>
<dbReference type="SUPFAM" id="SSF52499">
    <property type="entry name" value="Isochorismatase-like hydrolases"/>
    <property type="match status" value="1"/>
</dbReference>
<evidence type="ECO:0000313" key="4">
    <source>
        <dbReference type="EMBL" id="WIW70155.1"/>
    </source>
</evidence>
<reference evidence="4" key="1">
    <citation type="submission" date="2023-03" db="EMBL/GenBank/DDBJ databases">
        <title>Selenobaculum gbiensis gen. nov. sp. nov., a new bacterium isolated from the gut microbiota of IBD patient.</title>
        <authorList>
            <person name="Yeo S."/>
            <person name="Park H."/>
            <person name="Huh C.S."/>
        </authorList>
    </citation>
    <scope>NUCLEOTIDE SEQUENCE</scope>
    <source>
        <strain evidence="4">ICN-92133</strain>
    </source>
</reference>
<dbReference type="PANTHER" id="PTHR43540:SF10">
    <property type="entry name" value="ISOCHORISMATASE"/>
    <property type="match status" value="1"/>
</dbReference>
<dbReference type="InterPro" id="IPR036380">
    <property type="entry name" value="Isochorismatase-like_sf"/>
</dbReference>
<dbReference type="InterPro" id="IPR050272">
    <property type="entry name" value="Isochorismatase-like_hydrls"/>
</dbReference>
<evidence type="ECO:0000256" key="1">
    <source>
        <dbReference type="ARBA" id="ARBA00006336"/>
    </source>
</evidence>
<organism evidence="4 5">
    <name type="scientific">Selenobaculum gibii</name>
    <dbReference type="NCBI Taxonomy" id="3054208"/>
    <lineage>
        <taxon>Bacteria</taxon>
        <taxon>Bacillati</taxon>
        <taxon>Bacillota</taxon>
        <taxon>Negativicutes</taxon>
        <taxon>Selenomonadales</taxon>
        <taxon>Selenomonadaceae</taxon>
        <taxon>Selenobaculum</taxon>
    </lineage>
</organism>